<feature type="domain" description="HNH nuclease" evidence="1">
    <location>
        <begin position="113"/>
        <end position="175"/>
    </location>
</feature>
<keyword evidence="2" id="KW-0540">Nuclease</keyword>
<keyword evidence="2" id="KW-0255">Endonuclease</keyword>
<protein>
    <submittedName>
        <fullName evidence="2">HNH endonuclease</fullName>
    </submittedName>
</protein>
<gene>
    <name evidence="2" type="ORF">ACFO7V_16800</name>
</gene>
<dbReference type="RefSeq" id="WP_382412494.1">
    <property type="nucleotide sequence ID" value="NZ_BAAAVQ010000005.1"/>
</dbReference>
<dbReference type="EMBL" id="JBHSHE010000082">
    <property type="protein sequence ID" value="MFC4717782.1"/>
    <property type="molecule type" value="Genomic_DNA"/>
</dbReference>
<dbReference type="Pfam" id="PF01844">
    <property type="entry name" value="HNH"/>
    <property type="match status" value="1"/>
</dbReference>
<keyword evidence="2" id="KW-0378">Hydrolase</keyword>
<dbReference type="Proteomes" id="UP001595884">
    <property type="component" value="Unassembled WGS sequence"/>
</dbReference>
<keyword evidence="3" id="KW-1185">Reference proteome</keyword>
<dbReference type="InterPro" id="IPR002711">
    <property type="entry name" value="HNH"/>
</dbReference>
<reference evidence="3" key="1">
    <citation type="journal article" date="2019" name="Int. J. Syst. Evol. Microbiol.">
        <title>The Global Catalogue of Microorganisms (GCM) 10K type strain sequencing project: providing services to taxonomists for standard genome sequencing and annotation.</title>
        <authorList>
            <consortium name="The Broad Institute Genomics Platform"/>
            <consortium name="The Broad Institute Genome Sequencing Center for Infectious Disease"/>
            <person name="Wu L."/>
            <person name="Ma J."/>
        </authorList>
    </citation>
    <scope>NUCLEOTIDE SEQUENCE [LARGE SCALE GENOMIC DNA]</scope>
    <source>
        <strain evidence="3">CGMCC 1.12849</strain>
    </source>
</reference>
<dbReference type="SMART" id="SM00507">
    <property type="entry name" value="HNHc"/>
    <property type="match status" value="1"/>
</dbReference>
<organism evidence="2 3">
    <name type="scientific">Glutamicibacter bergerei</name>
    <dbReference type="NCBI Taxonomy" id="256702"/>
    <lineage>
        <taxon>Bacteria</taxon>
        <taxon>Bacillati</taxon>
        <taxon>Actinomycetota</taxon>
        <taxon>Actinomycetes</taxon>
        <taxon>Micrococcales</taxon>
        <taxon>Micrococcaceae</taxon>
        <taxon>Glutamicibacter</taxon>
    </lineage>
</organism>
<sequence>METRPCFECENDYSPANKIQKFCSEKCRYRHRDRGRFVPCVECGEPLQRQSRQVVGVSKHQACRGGHGSPGEYRKGCRCDSCLRGQAERASEYRQRHFDEYGVWLRGDWIDPLARLAIYERDSWICQLCNEPVEKGAKRGDRMAPTLDHIIPRSLQLVPDHSDGNLRTAHHWCNSSRGNRV</sequence>
<accession>A0ABV9MPA6</accession>
<dbReference type="Gene3D" id="1.10.30.50">
    <property type="match status" value="1"/>
</dbReference>
<evidence type="ECO:0000313" key="3">
    <source>
        <dbReference type="Proteomes" id="UP001595884"/>
    </source>
</evidence>
<name>A0ABV9MPA6_9MICC</name>
<evidence type="ECO:0000259" key="1">
    <source>
        <dbReference type="SMART" id="SM00507"/>
    </source>
</evidence>
<dbReference type="GO" id="GO:0004519">
    <property type="term" value="F:endonuclease activity"/>
    <property type="evidence" value="ECO:0007669"/>
    <property type="project" value="UniProtKB-KW"/>
</dbReference>
<comment type="caution">
    <text evidence="2">The sequence shown here is derived from an EMBL/GenBank/DDBJ whole genome shotgun (WGS) entry which is preliminary data.</text>
</comment>
<proteinExistence type="predicted"/>
<evidence type="ECO:0000313" key="2">
    <source>
        <dbReference type="EMBL" id="MFC4717782.1"/>
    </source>
</evidence>
<dbReference type="InterPro" id="IPR003615">
    <property type="entry name" value="HNH_nuc"/>
</dbReference>